<dbReference type="EMBL" id="JADWDJ010000010">
    <property type="protein sequence ID" value="KAG5274779.1"/>
    <property type="molecule type" value="Genomic_DNA"/>
</dbReference>
<accession>A0AAV6GJY3</accession>
<evidence type="ECO:0000313" key="3">
    <source>
        <dbReference type="Proteomes" id="UP000823561"/>
    </source>
</evidence>
<evidence type="ECO:0000313" key="2">
    <source>
        <dbReference type="EMBL" id="KAG5274779.1"/>
    </source>
</evidence>
<gene>
    <name evidence="2" type="ORF">AALO_G00140030</name>
</gene>
<dbReference type="Proteomes" id="UP000823561">
    <property type="component" value="Chromosome 10"/>
</dbReference>
<evidence type="ECO:0000256" key="1">
    <source>
        <dbReference type="SAM" id="MobiDB-lite"/>
    </source>
</evidence>
<protein>
    <submittedName>
        <fullName evidence="2">Uncharacterized protein</fullName>
    </submittedName>
</protein>
<keyword evidence="3" id="KW-1185">Reference proteome</keyword>
<organism evidence="2 3">
    <name type="scientific">Alosa alosa</name>
    <name type="common">allis shad</name>
    <dbReference type="NCBI Taxonomy" id="278164"/>
    <lineage>
        <taxon>Eukaryota</taxon>
        <taxon>Metazoa</taxon>
        <taxon>Chordata</taxon>
        <taxon>Craniata</taxon>
        <taxon>Vertebrata</taxon>
        <taxon>Euteleostomi</taxon>
        <taxon>Actinopterygii</taxon>
        <taxon>Neopterygii</taxon>
        <taxon>Teleostei</taxon>
        <taxon>Clupei</taxon>
        <taxon>Clupeiformes</taxon>
        <taxon>Clupeoidei</taxon>
        <taxon>Clupeidae</taxon>
        <taxon>Alosa</taxon>
    </lineage>
</organism>
<proteinExistence type="predicted"/>
<reference evidence="2" key="1">
    <citation type="submission" date="2020-10" db="EMBL/GenBank/DDBJ databases">
        <title>Chromosome-scale genome assembly of the Allis shad, Alosa alosa.</title>
        <authorList>
            <person name="Margot Z."/>
            <person name="Christophe K."/>
            <person name="Cabau C."/>
            <person name="Louis A."/>
            <person name="Berthelot C."/>
            <person name="Parey E."/>
            <person name="Roest Crollius H."/>
            <person name="Montfort J."/>
            <person name="Robinson-Rechavi M."/>
            <person name="Bucao C."/>
            <person name="Bouchez O."/>
            <person name="Gislard M."/>
            <person name="Lluch J."/>
            <person name="Milhes M."/>
            <person name="Lampietro C."/>
            <person name="Lopez Roques C."/>
            <person name="Donnadieu C."/>
            <person name="Braasch I."/>
            <person name="Desvignes T."/>
            <person name="Postlethwait J."/>
            <person name="Bobe J."/>
            <person name="Guiguen Y."/>
        </authorList>
    </citation>
    <scope>NUCLEOTIDE SEQUENCE</scope>
    <source>
        <strain evidence="2">M-15738</strain>
        <tissue evidence="2">Blood</tissue>
    </source>
</reference>
<comment type="caution">
    <text evidence="2">The sequence shown here is derived from an EMBL/GenBank/DDBJ whole genome shotgun (WGS) entry which is preliminary data.</text>
</comment>
<dbReference type="AlphaFoldDB" id="A0AAV6GJY3"/>
<name>A0AAV6GJY3_9TELE</name>
<sequence length="95" mass="10533">MRFPGYSCTGDPHKVVMRGGFWTRAQRRSALQLQHRSSTTLLLSSRLRQMQESGNSGPPQPPTPSSSSSTPARGMGSRRVEHIELLSCCQMLRSC</sequence>
<feature type="region of interest" description="Disordered" evidence="1">
    <location>
        <begin position="44"/>
        <end position="77"/>
    </location>
</feature>
<feature type="compositionally biased region" description="Low complexity" evidence="1">
    <location>
        <begin position="44"/>
        <end position="57"/>
    </location>
</feature>